<gene>
    <name evidence="2" type="ORF">CCMP2556_LOCUS40503</name>
</gene>
<feature type="region of interest" description="Disordered" evidence="1">
    <location>
        <begin position="25"/>
        <end position="52"/>
    </location>
</feature>
<dbReference type="EMBL" id="CAXAMN010023988">
    <property type="protein sequence ID" value="CAK9082988.1"/>
    <property type="molecule type" value="Genomic_DNA"/>
</dbReference>
<protein>
    <submittedName>
        <fullName evidence="2">Uncharacterized protein</fullName>
    </submittedName>
</protein>
<organism evidence="2 3">
    <name type="scientific">Durusdinium trenchii</name>
    <dbReference type="NCBI Taxonomy" id="1381693"/>
    <lineage>
        <taxon>Eukaryota</taxon>
        <taxon>Sar</taxon>
        <taxon>Alveolata</taxon>
        <taxon>Dinophyceae</taxon>
        <taxon>Suessiales</taxon>
        <taxon>Symbiodiniaceae</taxon>
        <taxon>Durusdinium</taxon>
    </lineage>
</organism>
<evidence type="ECO:0000313" key="2">
    <source>
        <dbReference type="EMBL" id="CAK9082988.1"/>
    </source>
</evidence>
<sequence length="198" mass="21400">MGKRGCEMMRYWYCSEVNLMPQSVPTALKDGTSKEKGKGGKGGQGGKGGEGAEPMEFMALELQAPRPRVSAIGSDSVADVSISTESFGSPPYQRCLSYRLVGGEDCGVSEQVCAALPLAELPASTKHPVKLRKEEGRLFCFLPLPPSAVSLRVAMHVHALEPQLPQLPQQPQLTQPCAANPVQMRFCSAHRLISQMLF</sequence>
<comment type="caution">
    <text evidence="2">The sequence shown here is derived from an EMBL/GenBank/DDBJ whole genome shotgun (WGS) entry which is preliminary data.</text>
</comment>
<reference evidence="2 3" key="1">
    <citation type="submission" date="2024-02" db="EMBL/GenBank/DDBJ databases">
        <authorList>
            <person name="Chen Y."/>
            <person name="Shah S."/>
            <person name="Dougan E. K."/>
            <person name="Thang M."/>
            <person name="Chan C."/>
        </authorList>
    </citation>
    <scope>NUCLEOTIDE SEQUENCE [LARGE SCALE GENOMIC DNA]</scope>
</reference>
<feature type="compositionally biased region" description="Gly residues" evidence="1">
    <location>
        <begin position="40"/>
        <end position="51"/>
    </location>
</feature>
<dbReference type="Proteomes" id="UP001642484">
    <property type="component" value="Unassembled WGS sequence"/>
</dbReference>
<name>A0ABP0Q645_9DINO</name>
<accession>A0ABP0Q645</accession>
<evidence type="ECO:0000256" key="1">
    <source>
        <dbReference type="SAM" id="MobiDB-lite"/>
    </source>
</evidence>
<evidence type="ECO:0000313" key="3">
    <source>
        <dbReference type="Proteomes" id="UP001642484"/>
    </source>
</evidence>
<keyword evidence="3" id="KW-1185">Reference proteome</keyword>
<proteinExistence type="predicted"/>